<keyword evidence="4 5" id="KW-0472">Membrane</keyword>
<gene>
    <name evidence="6" type="ORF">PCAMFM013_S055g000007</name>
</gene>
<proteinExistence type="predicted"/>
<keyword evidence="3 5" id="KW-1133">Transmembrane helix</keyword>
<protein>
    <submittedName>
        <fullName evidence="6">Major facilitator superfamily, general substrate transporter</fullName>
    </submittedName>
</protein>
<sequence length="230" mass="25097">MCLPSAVSIISENFSPGKLRNLAFSFIGGGQPIGFGLGMLMGGVCADTIGLRWGFHSAAIANTIAFLLSWWQLPQNKQNGINWALLFAIDWLGAIVISAGLALLSLALAIITSDANNARKPSTIAYFAVSGVLLLCFVIWQEYQERRDAALRFIPTPVGHHKSPQRPRYGLVSCISPLIMALVNPSWVYWRCAFIAICLNSIAADSLFTVDMCWGVAFVAEWNGLIEWSC</sequence>
<dbReference type="EMBL" id="HG793188">
    <property type="protein sequence ID" value="CRL30592.1"/>
    <property type="molecule type" value="Genomic_DNA"/>
</dbReference>
<comment type="subcellular location">
    <subcellularLocation>
        <location evidence="1">Membrane</location>
        <topology evidence="1">Multi-pass membrane protein</topology>
    </subcellularLocation>
</comment>
<name>A0A0G4PW74_PENC3</name>
<feature type="transmembrane region" description="Helical" evidence="5">
    <location>
        <begin position="21"/>
        <end position="41"/>
    </location>
</feature>
<dbReference type="Gene3D" id="1.20.1250.20">
    <property type="entry name" value="MFS general substrate transporter like domains"/>
    <property type="match status" value="1"/>
</dbReference>
<evidence type="ECO:0000256" key="3">
    <source>
        <dbReference type="ARBA" id="ARBA00022989"/>
    </source>
</evidence>
<accession>A0A0G4PW74</accession>
<evidence type="ECO:0000256" key="5">
    <source>
        <dbReference type="SAM" id="Phobius"/>
    </source>
</evidence>
<organism evidence="6 7">
    <name type="scientific">Penicillium camemberti (strain FM 013)</name>
    <dbReference type="NCBI Taxonomy" id="1429867"/>
    <lineage>
        <taxon>Eukaryota</taxon>
        <taxon>Fungi</taxon>
        <taxon>Dikarya</taxon>
        <taxon>Ascomycota</taxon>
        <taxon>Pezizomycotina</taxon>
        <taxon>Eurotiomycetes</taxon>
        <taxon>Eurotiomycetidae</taxon>
        <taxon>Eurotiales</taxon>
        <taxon>Aspergillaceae</taxon>
        <taxon>Penicillium</taxon>
    </lineage>
</organism>
<evidence type="ECO:0000313" key="6">
    <source>
        <dbReference type="EMBL" id="CRL30592.1"/>
    </source>
</evidence>
<feature type="transmembrane region" description="Helical" evidence="5">
    <location>
        <begin position="83"/>
        <end position="111"/>
    </location>
</feature>
<dbReference type="AlphaFoldDB" id="A0A0G4PW74"/>
<feature type="transmembrane region" description="Helical" evidence="5">
    <location>
        <begin position="123"/>
        <end position="140"/>
    </location>
</feature>
<reference evidence="6 7" key="1">
    <citation type="journal article" date="2014" name="Nat. Commun.">
        <title>Multiple recent horizontal transfers of a large genomic region in cheese making fungi.</title>
        <authorList>
            <person name="Cheeseman K."/>
            <person name="Ropars J."/>
            <person name="Renault P."/>
            <person name="Dupont J."/>
            <person name="Gouzy J."/>
            <person name="Branca A."/>
            <person name="Abraham A.L."/>
            <person name="Ceppi M."/>
            <person name="Conseiller E."/>
            <person name="Debuchy R."/>
            <person name="Malagnac F."/>
            <person name="Goarin A."/>
            <person name="Silar P."/>
            <person name="Lacoste S."/>
            <person name="Sallet E."/>
            <person name="Bensimon A."/>
            <person name="Giraud T."/>
            <person name="Brygoo Y."/>
        </authorList>
    </citation>
    <scope>NUCLEOTIDE SEQUENCE [LARGE SCALE GENOMIC DNA]</scope>
    <source>
        <strain evidence="7">FM 013</strain>
    </source>
</reference>
<dbReference type="PANTHER" id="PTHR42718">
    <property type="entry name" value="MAJOR FACILITATOR SUPERFAMILY MULTIDRUG TRANSPORTER MFSC"/>
    <property type="match status" value="1"/>
</dbReference>
<dbReference type="GO" id="GO:0016020">
    <property type="term" value="C:membrane"/>
    <property type="evidence" value="ECO:0007669"/>
    <property type="project" value="UniProtKB-SubCell"/>
</dbReference>
<evidence type="ECO:0000313" key="7">
    <source>
        <dbReference type="Proteomes" id="UP000053732"/>
    </source>
</evidence>
<evidence type="ECO:0000256" key="4">
    <source>
        <dbReference type="ARBA" id="ARBA00023136"/>
    </source>
</evidence>
<dbReference type="Proteomes" id="UP000053732">
    <property type="component" value="Unassembled WGS sequence"/>
</dbReference>
<keyword evidence="7" id="KW-1185">Reference proteome</keyword>
<dbReference type="InterPro" id="IPR036259">
    <property type="entry name" value="MFS_trans_sf"/>
</dbReference>
<feature type="transmembrane region" description="Helical" evidence="5">
    <location>
        <begin position="53"/>
        <end position="71"/>
    </location>
</feature>
<keyword evidence="2 5" id="KW-0812">Transmembrane</keyword>
<evidence type="ECO:0000256" key="1">
    <source>
        <dbReference type="ARBA" id="ARBA00004141"/>
    </source>
</evidence>
<evidence type="ECO:0000256" key="2">
    <source>
        <dbReference type="ARBA" id="ARBA00022692"/>
    </source>
</evidence>
<dbReference type="SUPFAM" id="SSF103473">
    <property type="entry name" value="MFS general substrate transporter"/>
    <property type="match status" value="1"/>
</dbReference>
<dbReference type="PANTHER" id="PTHR42718:SF10">
    <property type="entry name" value="TRANSPORTER, PUTATIVE (AFU_ORTHOLOGUE AFUA_8G06760)-RELATED"/>
    <property type="match status" value="1"/>
</dbReference>